<dbReference type="STRING" id="1884261.A0A5C3QTG5"/>
<feature type="transmembrane region" description="Helical" evidence="5">
    <location>
        <begin position="187"/>
        <end position="207"/>
    </location>
</feature>
<dbReference type="GO" id="GO:0000822">
    <property type="term" value="F:inositol hexakisphosphate binding"/>
    <property type="evidence" value="ECO:0007669"/>
    <property type="project" value="TreeGrafter"/>
</dbReference>
<dbReference type="PANTHER" id="PTHR10783">
    <property type="entry name" value="XENOTROPIC AND POLYTROPIC RETROVIRUS RECEPTOR 1-RELATED"/>
    <property type="match status" value="1"/>
</dbReference>
<comment type="subcellular location">
    <subcellularLocation>
        <location evidence="1">Membrane</location>
        <topology evidence="1">Multi-pass membrane protein</topology>
    </subcellularLocation>
</comment>
<keyword evidence="3 5" id="KW-1133">Transmembrane helix</keyword>
<dbReference type="GO" id="GO:0005794">
    <property type="term" value="C:Golgi apparatus"/>
    <property type="evidence" value="ECO:0007669"/>
    <property type="project" value="TreeGrafter"/>
</dbReference>
<dbReference type="Proteomes" id="UP000305067">
    <property type="component" value="Unassembled WGS sequence"/>
</dbReference>
<feature type="transmembrane region" description="Helical" evidence="5">
    <location>
        <begin position="141"/>
        <end position="161"/>
    </location>
</feature>
<dbReference type="InterPro" id="IPR004342">
    <property type="entry name" value="EXS_C"/>
</dbReference>
<dbReference type="GO" id="GO:0016036">
    <property type="term" value="P:cellular response to phosphate starvation"/>
    <property type="evidence" value="ECO:0007669"/>
    <property type="project" value="TreeGrafter"/>
</dbReference>
<dbReference type="OrthoDB" id="9970435at2759"/>
<evidence type="ECO:0000256" key="5">
    <source>
        <dbReference type="SAM" id="Phobius"/>
    </source>
</evidence>
<evidence type="ECO:0000313" key="7">
    <source>
        <dbReference type="EMBL" id="TFL04668.1"/>
    </source>
</evidence>
<proteinExistence type="predicted"/>
<evidence type="ECO:0000313" key="8">
    <source>
        <dbReference type="Proteomes" id="UP000305067"/>
    </source>
</evidence>
<dbReference type="EMBL" id="ML178818">
    <property type="protein sequence ID" value="TFL04668.1"/>
    <property type="molecule type" value="Genomic_DNA"/>
</dbReference>
<evidence type="ECO:0000256" key="4">
    <source>
        <dbReference type="ARBA" id="ARBA00023136"/>
    </source>
</evidence>
<keyword evidence="8" id="KW-1185">Reference proteome</keyword>
<feature type="transmembrane region" description="Helical" evidence="5">
    <location>
        <begin position="108"/>
        <end position="129"/>
    </location>
</feature>
<dbReference type="GO" id="GO:0006817">
    <property type="term" value="P:phosphate ion transport"/>
    <property type="evidence" value="ECO:0007669"/>
    <property type="project" value="TreeGrafter"/>
</dbReference>
<keyword evidence="4 5" id="KW-0472">Membrane</keyword>
<keyword evidence="2 5" id="KW-0812">Transmembrane</keyword>
<dbReference type="PROSITE" id="PS51380">
    <property type="entry name" value="EXS"/>
    <property type="match status" value="1"/>
</dbReference>
<feature type="transmembrane region" description="Helical" evidence="5">
    <location>
        <begin position="73"/>
        <end position="96"/>
    </location>
</feature>
<feature type="transmembrane region" description="Helical" evidence="5">
    <location>
        <begin position="38"/>
        <end position="61"/>
    </location>
</feature>
<dbReference type="PANTHER" id="PTHR10783:SF103">
    <property type="entry name" value="SOLUTE CARRIER FAMILY 53 MEMBER 1"/>
    <property type="match status" value="1"/>
</dbReference>
<dbReference type="GO" id="GO:0005886">
    <property type="term" value="C:plasma membrane"/>
    <property type="evidence" value="ECO:0007669"/>
    <property type="project" value="TreeGrafter"/>
</dbReference>
<sequence length="302" mass="34991">MLLIDPLPILYKKSRYWTLRNLGRLLLPGTRRVEFTDFWLADQLCSLTFSLANLVFVACVYDTEFRPGWNTHCGVRGPLWGVSLALNLLPLLVRLIQCIRRYVDSKLYTHLINAGKYAMGMVAAVVFFYWRHTGQGRGAAFILWCLTSTMYSLYAGAWDYLMDWSILQPHVEYKGLRADLVYSDHPFLYHVAIVTNTCIRFIWVIYIPHRGPNVLIRSFLVACLEALRRVQWNFYRVEAEFIGHMDQFRVTRDVPLPYVFDEGVEDEQDLEETPVGTPWQRLRAALGRAANPLSSDEDTPTK</sequence>
<evidence type="ECO:0000256" key="3">
    <source>
        <dbReference type="ARBA" id="ARBA00022989"/>
    </source>
</evidence>
<feature type="domain" description="EXS" evidence="6">
    <location>
        <begin position="74"/>
        <end position="268"/>
    </location>
</feature>
<evidence type="ECO:0000256" key="1">
    <source>
        <dbReference type="ARBA" id="ARBA00004141"/>
    </source>
</evidence>
<evidence type="ECO:0000259" key="6">
    <source>
        <dbReference type="PROSITE" id="PS51380"/>
    </source>
</evidence>
<dbReference type="Pfam" id="PF03124">
    <property type="entry name" value="EXS"/>
    <property type="match status" value="1"/>
</dbReference>
<organism evidence="7 8">
    <name type="scientific">Pterulicium gracile</name>
    <dbReference type="NCBI Taxonomy" id="1884261"/>
    <lineage>
        <taxon>Eukaryota</taxon>
        <taxon>Fungi</taxon>
        <taxon>Dikarya</taxon>
        <taxon>Basidiomycota</taxon>
        <taxon>Agaricomycotina</taxon>
        <taxon>Agaricomycetes</taxon>
        <taxon>Agaricomycetidae</taxon>
        <taxon>Agaricales</taxon>
        <taxon>Pleurotineae</taxon>
        <taxon>Pterulaceae</taxon>
        <taxon>Pterulicium</taxon>
    </lineage>
</organism>
<protein>
    <submittedName>
        <fullName evidence="7">EXS-domain-containing protein</fullName>
    </submittedName>
</protein>
<reference evidence="7 8" key="1">
    <citation type="journal article" date="2019" name="Nat. Ecol. Evol.">
        <title>Megaphylogeny resolves global patterns of mushroom evolution.</title>
        <authorList>
            <person name="Varga T."/>
            <person name="Krizsan K."/>
            <person name="Foldi C."/>
            <person name="Dima B."/>
            <person name="Sanchez-Garcia M."/>
            <person name="Sanchez-Ramirez S."/>
            <person name="Szollosi G.J."/>
            <person name="Szarkandi J.G."/>
            <person name="Papp V."/>
            <person name="Albert L."/>
            <person name="Andreopoulos W."/>
            <person name="Angelini C."/>
            <person name="Antonin V."/>
            <person name="Barry K.W."/>
            <person name="Bougher N.L."/>
            <person name="Buchanan P."/>
            <person name="Buyck B."/>
            <person name="Bense V."/>
            <person name="Catcheside P."/>
            <person name="Chovatia M."/>
            <person name="Cooper J."/>
            <person name="Damon W."/>
            <person name="Desjardin D."/>
            <person name="Finy P."/>
            <person name="Geml J."/>
            <person name="Haridas S."/>
            <person name="Hughes K."/>
            <person name="Justo A."/>
            <person name="Karasinski D."/>
            <person name="Kautmanova I."/>
            <person name="Kiss B."/>
            <person name="Kocsube S."/>
            <person name="Kotiranta H."/>
            <person name="LaButti K.M."/>
            <person name="Lechner B.E."/>
            <person name="Liimatainen K."/>
            <person name="Lipzen A."/>
            <person name="Lukacs Z."/>
            <person name="Mihaltcheva S."/>
            <person name="Morgado L.N."/>
            <person name="Niskanen T."/>
            <person name="Noordeloos M.E."/>
            <person name="Ohm R.A."/>
            <person name="Ortiz-Santana B."/>
            <person name="Ovrebo C."/>
            <person name="Racz N."/>
            <person name="Riley R."/>
            <person name="Savchenko A."/>
            <person name="Shiryaev A."/>
            <person name="Soop K."/>
            <person name="Spirin V."/>
            <person name="Szebenyi C."/>
            <person name="Tomsovsky M."/>
            <person name="Tulloss R.E."/>
            <person name="Uehling J."/>
            <person name="Grigoriev I.V."/>
            <person name="Vagvolgyi C."/>
            <person name="Papp T."/>
            <person name="Martin F.M."/>
            <person name="Miettinen O."/>
            <person name="Hibbett D.S."/>
            <person name="Nagy L.G."/>
        </authorList>
    </citation>
    <scope>NUCLEOTIDE SEQUENCE [LARGE SCALE GENOMIC DNA]</scope>
    <source>
        <strain evidence="7 8">CBS 309.79</strain>
    </source>
</reference>
<dbReference type="AlphaFoldDB" id="A0A5C3QTG5"/>
<evidence type="ECO:0000256" key="2">
    <source>
        <dbReference type="ARBA" id="ARBA00022692"/>
    </source>
</evidence>
<accession>A0A5C3QTG5</accession>
<name>A0A5C3QTG5_9AGAR</name>
<gene>
    <name evidence="7" type="ORF">BDV98DRAFT_501800</name>
</gene>